<sequence>MKLAIGSDHVGFELKKVIIEYLAELGYDVADFGPDSDKRTDYPLYGQKVAQAVAAGDFDLGILICGTGVGISISANKVKGIRAVVCSEPYSAKLSREHNNTNILAFGSRVVGSELAKMIVKEWLAAEFEGGRHAKRVEMIKAIEEKTNEEG</sequence>
<dbReference type="Pfam" id="PF02502">
    <property type="entry name" value="LacAB_rpiB"/>
    <property type="match status" value="1"/>
</dbReference>
<feature type="active site" description="Proton donor" evidence="4">
    <location>
        <position position="98"/>
    </location>
</feature>
<keyword evidence="3 6" id="KW-0413">Isomerase</keyword>
<dbReference type="SUPFAM" id="SSF89623">
    <property type="entry name" value="Ribose/Galactose isomerase RpiB/AlsB"/>
    <property type="match status" value="1"/>
</dbReference>
<dbReference type="PIRSF" id="PIRSF005384">
    <property type="entry name" value="RpiB_LacA_B"/>
    <property type="match status" value="1"/>
</dbReference>
<dbReference type="PANTHER" id="PTHR43732:SF1">
    <property type="entry name" value="RIBOSE 5-PHOSPHATE ISOMERASE"/>
    <property type="match status" value="1"/>
</dbReference>
<feature type="active site" description="Proton acceptor" evidence="4">
    <location>
        <position position="65"/>
    </location>
</feature>
<protein>
    <submittedName>
        <fullName evidence="6">Ribose-5-phosphate isomerase</fullName>
    </submittedName>
</protein>
<feature type="binding site" evidence="5">
    <location>
        <position position="99"/>
    </location>
    <ligand>
        <name>D-ribulose 5-phosphate</name>
        <dbReference type="ChEBI" id="CHEBI:58121"/>
    </ligand>
</feature>
<dbReference type="InterPro" id="IPR003500">
    <property type="entry name" value="RpiB_LacA_LacB"/>
</dbReference>
<dbReference type="OrthoDB" id="1778624at2"/>
<proteinExistence type="inferred from homology"/>
<dbReference type="InterPro" id="IPR004785">
    <property type="entry name" value="RpiB"/>
</dbReference>
<gene>
    <name evidence="6" type="ORF">A0O21_07680</name>
</gene>
<reference evidence="7" key="2">
    <citation type="submission" date="2016-03" db="EMBL/GenBank/DDBJ databases">
        <title>Streptococcus antelopensis sp. nov., isolated from the feces of the Tibetan antelope (Pantholops hodgsonii) in Hoh Xil National Nature Reserve, Qinghai, China.</title>
        <authorList>
            <person name="Bai X."/>
        </authorList>
    </citation>
    <scope>NUCLEOTIDE SEQUENCE [LARGE SCALE GENOMIC DNA]</scope>
    <source>
        <strain evidence="7">TA 26</strain>
    </source>
</reference>
<organism evidence="6 7">
    <name type="scientific">Streptococcus pantholopis</name>
    <dbReference type="NCBI Taxonomy" id="1811193"/>
    <lineage>
        <taxon>Bacteria</taxon>
        <taxon>Bacillati</taxon>
        <taxon>Bacillota</taxon>
        <taxon>Bacilli</taxon>
        <taxon>Lactobacillales</taxon>
        <taxon>Streptococcaceae</taxon>
        <taxon>Streptococcus</taxon>
    </lineage>
</organism>
<evidence type="ECO:0000256" key="5">
    <source>
        <dbReference type="PIRSR" id="PIRSR005384-2"/>
    </source>
</evidence>
<dbReference type="RefSeq" id="WP_067063854.1">
    <property type="nucleotide sequence ID" value="NZ_CP014699.1"/>
</dbReference>
<dbReference type="PANTHER" id="PTHR43732">
    <property type="entry name" value="RIBOSE 5-PHOSPHATE ISOMERASE-RELATED"/>
    <property type="match status" value="1"/>
</dbReference>
<evidence type="ECO:0000313" key="6">
    <source>
        <dbReference type="EMBL" id="AND79892.1"/>
    </source>
</evidence>
<dbReference type="KEGG" id="spat:A0O21_07680"/>
<dbReference type="AlphaFoldDB" id="A0A172Q8Y3"/>
<dbReference type="Proteomes" id="UP000077317">
    <property type="component" value="Chromosome"/>
</dbReference>
<name>A0A172Q8Y3_9STRE</name>
<accession>A0A172Q8Y3</accession>
<evidence type="ECO:0000256" key="2">
    <source>
        <dbReference type="ARBA" id="ARBA00022736"/>
    </source>
</evidence>
<evidence type="ECO:0000256" key="4">
    <source>
        <dbReference type="PIRSR" id="PIRSR005384-1"/>
    </source>
</evidence>
<dbReference type="InterPro" id="IPR036569">
    <property type="entry name" value="RpiB_LacA_LacB_sf"/>
</dbReference>
<keyword evidence="7" id="KW-1185">Reference proteome</keyword>
<dbReference type="NCBIfam" id="TIGR00689">
    <property type="entry name" value="rpiB_lacA_lacB"/>
    <property type="match status" value="1"/>
</dbReference>
<evidence type="ECO:0000256" key="1">
    <source>
        <dbReference type="ARBA" id="ARBA00008754"/>
    </source>
</evidence>
<reference evidence="6 7" key="1">
    <citation type="journal article" date="2016" name="Int. J. Syst. Evol. Microbiol.">
        <title>Streptococcuspantholopis sp. nov., isolated from faeces of the Tibetan antelope (Pantholops hodgsonii).</title>
        <authorList>
            <person name="Bai X."/>
            <person name="Xiong Y."/>
            <person name="Lu S."/>
            <person name="Jin D."/>
            <person name="Lai X."/>
            <person name="Yang J."/>
            <person name="Niu L."/>
            <person name="Hu S."/>
            <person name="Meng X."/>
            <person name="Pu J."/>
            <person name="Ye C."/>
            <person name="Xu J."/>
        </authorList>
    </citation>
    <scope>NUCLEOTIDE SEQUENCE [LARGE SCALE GENOMIC DNA]</scope>
    <source>
        <strain evidence="6 7">TA 26</strain>
    </source>
</reference>
<dbReference type="NCBIfam" id="TIGR01120">
    <property type="entry name" value="rpiB"/>
    <property type="match status" value="1"/>
</dbReference>
<evidence type="ECO:0000256" key="3">
    <source>
        <dbReference type="ARBA" id="ARBA00023235"/>
    </source>
</evidence>
<comment type="similarity">
    <text evidence="1">Belongs to the LacAB/RpiB family.</text>
</comment>
<dbReference type="InterPro" id="IPR051812">
    <property type="entry name" value="SPI_LacAB/RpiB"/>
</dbReference>
<dbReference type="GO" id="GO:0005988">
    <property type="term" value="P:lactose metabolic process"/>
    <property type="evidence" value="ECO:0007669"/>
    <property type="project" value="UniProtKB-KW"/>
</dbReference>
<dbReference type="Gene3D" id="3.40.1400.10">
    <property type="entry name" value="Sugar-phosphate isomerase, RpiB/LacA/LacB"/>
    <property type="match status" value="1"/>
</dbReference>
<dbReference type="FunFam" id="3.40.1400.10:FF:000001">
    <property type="entry name" value="Ribose 5-phosphate isomerase B"/>
    <property type="match status" value="1"/>
</dbReference>
<feature type="binding site" evidence="5">
    <location>
        <position position="109"/>
    </location>
    <ligand>
        <name>D-ribulose 5-phosphate</name>
        <dbReference type="ChEBI" id="CHEBI:58121"/>
    </ligand>
</feature>
<keyword evidence="2" id="KW-0423">Lactose metabolism</keyword>
<feature type="binding site" evidence="5">
    <location>
        <begin position="66"/>
        <end position="70"/>
    </location>
    <ligand>
        <name>D-ribulose 5-phosphate</name>
        <dbReference type="ChEBI" id="CHEBI:58121"/>
    </ligand>
</feature>
<feature type="binding site" evidence="5">
    <location>
        <position position="132"/>
    </location>
    <ligand>
        <name>D-ribulose 5-phosphate</name>
        <dbReference type="ChEBI" id="CHEBI:58121"/>
    </ligand>
</feature>
<feature type="binding site" evidence="5">
    <location>
        <begin position="8"/>
        <end position="9"/>
    </location>
    <ligand>
        <name>D-ribulose 5-phosphate</name>
        <dbReference type="ChEBI" id="CHEBI:58121"/>
    </ligand>
</feature>
<dbReference type="NCBIfam" id="NF004051">
    <property type="entry name" value="PRK05571.1"/>
    <property type="match status" value="1"/>
</dbReference>
<evidence type="ECO:0000313" key="7">
    <source>
        <dbReference type="Proteomes" id="UP000077317"/>
    </source>
</evidence>
<dbReference type="GO" id="GO:0016861">
    <property type="term" value="F:intramolecular oxidoreductase activity, interconverting aldoses and ketoses"/>
    <property type="evidence" value="ECO:0007669"/>
    <property type="project" value="UniProtKB-ARBA"/>
</dbReference>
<feature type="binding site" evidence="5">
    <location>
        <position position="136"/>
    </location>
    <ligand>
        <name>D-ribulose 5-phosphate</name>
        <dbReference type="ChEBI" id="CHEBI:58121"/>
    </ligand>
</feature>
<dbReference type="EMBL" id="CP014699">
    <property type="protein sequence ID" value="AND79892.1"/>
    <property type="molecule type" value="Genomic_DNA"/>
</dbReference>
<dbReference type="STRING" id="1811193.A0O21_07680"/>